<dbReference type="PANTHER" id="PTHR30469">
    <property type="entry name" value="MULTIDRUG RESISTANCE PROTEIN MDTA"/>
    <property type="match status" value="1"/>
</dbReference>
<name>A0A2K8QI91_9GAMM</name>
<evidence type="ECO:0000256" key="4">
    <source>
        <dbReference type="ARBA" id="ARBA00022475"/>
    </source>
</evidence>
<comment type="subcellular location">
    <subcellularLocation>
        <location evidence="1">Cell membrane</location>
    </subcellularLocation>
</comment>
<comment type="similarity">
    <text evidence="2">Belongs to the membrane fusion protein (MFP) (TC 8.A.1) family.</text>
</comment>
<evidence type="ECO:0000313" key="12">
    <source>
        <dbReference type="EMBL" id="ATZ93194.1"/>
    </source>
</evidence>
<dbReference type="Gene3D" id="2.40.50.100">
    <property type="match status" value="1"/>
</dbReference>
<keyword evidence="5" id="KW-0997">Cell inner membrane</keyword>
<dbReference type="Pfam" id="PF25944">
    <property type="entry name" value="Beta-barrel_RND"/>
    <property type="match status" value="1"/>
</dbReference>
<evidence type="ECO:0000259" key="8">
    <source>
        <dbReference type="Pfam" id="PF25876"/>
    </source>
</evidence>
<dbReference type="Proteomes" id="UP000231901">
    <property type="component" value="Chromosome"/>
</dbReference>
<dbReference type="InterPro" id="IPR058627">
    <property type="entry name" value="MdtA-like_C"/>
</dbReference>
<feature type="domain" description="Multidrug resistance protein MdtA-like beta-barrel" evidence="10">
    <location>
        <begin position="218"/>
        <end position="298"/>
    </location>
</feature>
<evidence type="ECO:0000256" key="6">
    <source>
        <dbReference type="ARBA" id="ARBA00023136"/>
    </source>
</evidence>
<dbReference type="Gene3D" id="1.10.287.470">
    <property type="entry name" value="Helix hairpin bin"/>
    <property type="match status" value="1"/>
</dbReference>
<dbReference type="GO" id="GO:0015562">
    <property type="term" value="F:efflux transmembrane transporter activity"/>
    <property type="evidence" value="ECO:0007669"/>
    <property type="project" value="TreeGrafter"/>
</dbReference>
<dbReference type="Pfam" id="PF25876">
    <property type="entry name" value="HH_MFP_RND"/>
    <property type="match status" value="1"/>
</dbReference>
<feature type="domain" description="Multidrug resistance protein MdtA-like barrel-sandwich hybrid" evidence="9">
    <location>
        <begin position="71"/>
        <end position="213"/>
    </location>
</feature>
<dbReference type="InterPro" id="IPR058625">
    <property type="entry name" value="MdtA-like_BSH"/>
</dbReference>
<evidence type="ECO:0000256" key="5">
    <source>
        <dbReference type="ARBA" id="ARBA00022519"/>
    </source>
</evidence>
<dbReference type="InterPro" id="IPR006143">
    <property type="entry name" value="RND_pump_MFP"/>
</dbReference>
<reference evidence="13" key="1">
    <citation type="journal article" date="2018" name="Genome Announc.">
        <title>Complete genome sequence of a Dickeya fangzhongdai type strain causing bleeding canker of pear tree trunks.</title>
        <authorList>
            <person name="Zhao Y."/>
            <person name="Tian Y."/>
            <person name="Li X."/>
            <person name="Hu B."/>
        </authorList>
    </citation>
    <scope>NUCLEOTIDE SEQUENCE [LARGE SCALE GENOMIC DNA]</scope>
    <source>
        <strain evidence="13">DSM 101947</strain>
    </source>
</reference>
<dbReference type="PANTHER" id="PTHR30469:SF36">
    <property type="entry name" value="BLL3903 PROTEIN"/>
    <property type="match status" value="1"/>
</dbReference>
<protein>
    <submittedName>
        <fullName evidence="12">Efflux RND transporter periplasmic adaptor subunit</fullName>
    </submittedName>
</protein>
<evidence type="ECO:0000256" key="1">
    <source>
        <dbReference type="ARBA" id="ARBA00004236"/>
    </source>
</evidence>
<dbReference type="Pfam" id="PF25967">
    <property type="entry name" value="RND-MFP_C"/>
    <property type="match status" value="1"/>
</dbReference>
<keyword evidence="4" id="KW-1003">Cell membrane</keyword>
<dbReference type="GO" id="GO:1990281">
    <property type="term" value="C:efflux pump complex"/>
    <property type="evidence" value="ECO:0007669"/>
    <property type="project" value="TreeGrafter"/>
</dbReference>
<dbReference type="Gene3D" id="2.40.30.170">
    <property type="match status" value="1"/>
</dbReference>
<gene>
    <name evidence="12" type="ORF">CVE23_03900</name>
</gene>
<dbReference type="AlphaFoldDB" id="A0A2K8QI91"/>
<dbReference type="InterPro" id="IPR058626">
    <property type="entry name" value="MdtA-like_b-barrel"/>
</dbReference>
<evidence type="ECO:0000256" key="7">
    <source>
        <dbReference type="SAM" id="Phobius"/>
    </source>
</evidence>
<dbReference type="KEGG" id="dfn:CVE23_03900"/>
<feature type="transmembrane region" description="Helical" evidence="7">
    <location>
        <begin position="12"/>
        <end position="29"/>
    </location>
</feature>
<dbReference type="EMBL" id="CP025003">
    <property type="protein sequence ID" value="ATZ93194.1"/>
    <property type="molecule type" value="Genomic_DNA"/>
</dbReference>
<evidence type="ECO:0000256" key="3">
    <source>
        <dbReference type="ARBA" id="ARBA00022448"/>
    </source>
</evidence>
<organism evidence="12 13">
    <name type="scientific">Dickeya fangzhongdai</name>
    <dbReference type="NCBI Taxonomy" id="1778540"/>
    <lineage>
        <taxon>Bacteria</taxon>
        <taxon>Pseudomonadati</taxon>
        <taxon>Pseudomonadota</taxon>
        <taxon>Gammaproteobacteria</taxon>
        <taxon>Enterobacterales</taxon>
        <taxon>Pectobacteriaceae</taxon>
        <taxon>Dickeya</taxon>
    </lineage>
</organism>
<keyword evidence="7" id="KW-1133">Transmembrane helix</keyword>
<dbReference type="SUPFAM" id="SSF111369">
    <property type="entry name" value="HlyD-like secretion proteins"/>
    <property type="match status" value="1"/>
</dbReference>
<keyword evidence="6 7" id="KW-0472">Membrane</keyword>
<evidence type="ECO:0000259" key="9">
    <source>
        <dbReference type="Pfam" id="PF25917"/>
    </source>
</evidence>
<dbReference type="Pfam" id="PF25917">
    <property type="entry name" value="BSH_RND"/>
    <property type="match status" value="1"/>
</dbReference>
<dbReference type="NCBIfam" id="TIGR01730">
    <property type="entry name" value="RND_mfp"/>
    <property type="match status" value="1"/>
</dbReference>
<evidence type="ECO:0000256" key="2">
    <source>
        <dbReference type="ARBA" id="ARBA00009477"/>
    </source>
</evidence>
<proteinExistence type="inferred from homology"/>
<dbReference type="InterPro" id="IPR058624">
    <property type="entry name" value="MdtA-like_HH"/>
</dbReference>
<dbReference type="Gene3D" id="2.40.420.20">
    <property type="match status" value="1"/>
</dbReference>
<evidence type="ECO:0000259" key="10">
    <source>
        <dbReference type="Pfam" id="PF25944"/>
    </source>
</evidence>
<keyword evidence="13" id="KW-1185">Reference proteome</keyword>
<evidence type="ECO:0000313" key="13">
    <source>
        <dbReference type="Proteomes" id="UP000231901"/>
    </source>
</evidence>
<keyword evidence="7" id="KW-0812">Transmembrane</keyword>
<sequence length="379" mass="40634">MFIAMKLLRSRPFIVASLMVGAVILYFLYSRQSAVSATPRSAPAPLVSLVPAQVKSLPLTLATQGHVVSLNQVDIQSQITGTVKSVEFKEGDVVHQGQLLFTLDDNTQQTALHRAVASQAESRSLLDKAQRDLNRGRALKAQNYISASDWDALQSARQQYDAQFNAARDDIRSAQAQLGYTRIYAPVNGKTGALNVHPGSLVQPGSSLPLVTVSQFDPIGVSFTLPEKDLNPVLAAQAQGPVRVWVNNAKGQAVEGILDFINNTVSTESGTIALKARFSNAGNLLWPGAYQAVNIDAGAENVVVLPPQAIQNGPDGHFVYLVDKQRQAVMQPVNLLRIQQQMAVVDGISQGTDVVIEGANNLRPGMKVAVAKKDAAGQN</sequence>
<accession>A0A2K8QI91</accession>
<feature type="domain" description="Multidrug resistance protein MdtA-like alpha-helical hairpin" evidence="8">
    <location>
        <begin position="112"/>
        <end position="181"/>
    </location>
</feature>
<evidence type="ECO:0000259" key="11">
    <source>
        <dbReference type="Pfam" id="PF25967"/>
    </source>
</evidence>
<keyword evidence="3" id="KW-0813">Transport</keyword>
<feature type="domain" description="Multidrug resistance protein MdtA-like C-terminal permuted SH3" evidence="11">
    <location>
        <begin position="301"/>
        <end position="360"/>
    </location>
</feature>